<dbReference type="Gene3D" id="1.10.40.30">
    <property type="entry name" value="Fumarase/aspartase (C-terminal domain)"/>
    <property type="match status" value="1"/>
</dbReference>
<dbReference type="FunFam" id="1.10.40.30:FF:000007">
    <property type="entry name" value="Adenylosuccinate lyase"/>
    <property type="match status" value="1"/>
</dbReference>
<dbReference type="STRING" id="1797291.A2V47_01155"/>
<evidence type="ECO:0000256" key="3">
    <source>
        <dbReference type="ARBA" id="ARBA00008273"/>
    </source>
</evidence>
<dbReference type="InterPro" id="IPR024083">
    <property type="entry name" value="Fumarase/histidase_N"/>
</dbReference>
<evidence type="ECO:0000256" key="8">
    <source>
        <dbReference type="ARBA" id="ARBA00024477"/>
    </source>
</evidence>
<dbReference type="EC" id="4.3.2.2" evidence="4 11"/>
<reference evidence="14 15" key="1">
    <citation type="journal article" date="2016" name="Nat. Commun.">
        <title>Thousands of microbial genomes shed light on interconnected biogeochemical processes in an aquifer system.</title>
        <authorList>
            <person name="Anantharaman K."/>
            <person name="Brown C.T."/>
            <person name="Hug L.A."/>
            <person name="Sharon I."/>
            <person name="Castelle C.J."/>
            <person name="Probst A.J."/>
            <person name="Thomas B.C."/>
            <person name="Singh A."/>
            <person name="Wilkins M.J."/>
            <person name="Karaoz U."/>
            <person name="Brodie E.L."/>
            <person name="Williams K.H."/>
            <person name="Hubbard S.S."/>
            <person name="Banfield J.F."/>
        </authorList>
    </citation>
    <scope>NUCLEOTIDE SEQUENCE [LARGE SCALE GENOMIC DNA]</scope>
</reference>
<comment type="similarity">
    <text evidence="3 12">Belongs to the lyase 1 family. Adenylosuccinate lyase subfamily.</text>
</comment>
<dbReference type="Proteomes" id="UP000177701">
    <property type="component" value="Unassembled WGS sequence"/>
</dbReference>
<dbReference type="Gene3D" id="1.10.275.10">
    <property type="entry name" value="Fumarase/aspartase (N-terminal domain)"/>
    <property type="match status" value="1"/>
</dbReference>
<dbReference type="Pfam" id="PF00206">
    <property type="entry name" value="Lyase_1"/>
    <property type="match status" value="1"/>
</dbReference>
<dbReference type="InterPro" id="IPR022761">
    <property type="entry name" value="Fumarate_lyase_N"/>
</dbReference>
<evidence type="ECO:0000313" key="14">
    <source>
        <dbReference type="EMBL" id="OGD15751.1"/>
    </source>
</evidence>
<dbReference type="InterPro" id="IPR000362">
    <property type="entry name" value="Fumarate_lyase_fam"/>
</dbReference>
<comment type="catalytic activity">
    <reaction evidence="10">
        <text>N(6)-(1,2-dicarboxyethyl)-AMP = fumarate + AMP</text>
        <dbReference type="Rhea" id="RHEA:16853"/>
        <dbReference type="ChEBI" id="CHEBI:29806"/>
        <dbReference type="ChEBI" id="CHEBI:57567"/>
        <dbReference type="ChEBI" id="CHEBI:456215"/>
        <dbReference type="EC" id="4.3.2.2"/>
    </reaction>
    <physiologicalReaction direction="left-to-right" evidence="10">
        <dbReference type="Rhea" id="RHEA:16854"/>
    </physiologicalReaction>
</comment>
<evidence type="ECO:0000256" key="5">
    <source>
        <dbReference type="ARBA" id="ARBA00017058"/>
    </source>
</evidence>
<evidence type="ECO:0000256" key="4">
    <source>
        <dbReference type="ARBA" id="ARBA00012339"/>
    </source>
</evidence>
<keyword evidence="7 12" id="KW-0456">Lyase</keyword>
<dbReference type="GO" id="GO:0044208">
    <property type="term" value="P:'de novo' AMP biosynthetic process"/>
    <property type="evidence" value="ECO:0007669"/>
    <property type="project" value="UniProtKB-UniPathway"/>
</dbReference>
<evidence type="ECO:0000256" key="2">
    <source>
        <dbReference type="ARBA" id="ARBA00004734"/>
    </source>
</evidence>
<name>A0A1F5AB34_9BACT</name>
<comment type="catalytic activity">
    <reaction evidence="8">
        <text>(2S)-2-[5-amino-1-(5-phospho-beta-D-ribosyl)imidazole-4-carboxamido]succinate = 5-amino-1-(5-phospho-beta-D-ribosyl)imidazole-4-carboxamide + fumarate</text>
        <dbReference type="Rhea" id="RHEA:23920"/>
        <dbReference type="ChEBI" id="CHEBI:29806"/>
        <dbReference type="ChEBI" id="CHEBI:58443"/>
        <dbReference type="ChEBI" id="CHEBI:58475"/>
        <dbReference type="EC" id="4.3.2.2"/>
    </reaction>
    <physiologicalReaction direction="left-to-right" evidence="8">
        <dbReference type="Rhea" id="RHEA:23921"/>
    </physiologicalReaction>
</comment>
<sequence>MIDRYSLPVMKNIWDEKNKYKTWLKIELLVCEALFELGKIDQEAIENIRKNARYSVYRIQEIEKVTRHDVLAFTTAVGENLGEYSRYFHQGLTSSDILDTSLALMLKHSAEIIIEGINDLINALKEKALEHKYTLMAGRTHGVHAEPITFGFKVALWFSEMERNLERMKRAQEEISYGKISGAVGTFAHIGLHVEEYVCAKLSLKPAKISNQIIQRDRHAYYLVTLAVIASSLEKFATEIRGLQRTEIYEAEENFTPGQKGSSAMPHKRNPIICERICGLSRVVRANAMTALENVNLWHERDISHSSAERIIIPDSNILVDYMLQKFTNLISNLNVYPERMKENLEKTKGLIFSQKIMLDLTEKGLSREEAYRIVQGISMRVWQGQAEFKELLLGDPEVGKYLTKSEIEECFDYQTYLKNIDSIFIRVFDE</sequence>
<comment type="pathway">
    <text evidence="1 12">Purine metabolism; IMP biosynthesis via de novo pathway; 5-amino-1-(5-phospho-D-ribosyl)imidazole-4-carboxamide from 5-amino-1-(5-phospho-D-ribosyl)imidazole-4-carboxylate: step 2/2.</text>
</comment>
<dbReference type="FunFam" id="1.20.200.10:FF:000008">
    <property type="entry name" value="Adenylosuccinate lyase"/>
    <property type="match status" value="1"/>
</dbReference>
<dbReference type="SMART" id="SM00998">
    <property type="entry name" value="ADSL_C"/>
    <property type="match status" value="1"/>
</dbReference>
<dbReference type="EMBL" id="MEYH01000048">
    <property type="protein sequence ID" value="OGD15751.1"/>
    <property type="molecule type" value="Genomic_DNA"/>
</dbReference>
<dbReference type="Gene3D" id="1.20.200.10">
    <property type="entry name" value="Fumarase/aspartase (Central domain)"/>
    <property type="match status" value="1"/>
</dbReference>
<evidence type="ECO:0000256" key="10">
    <source>
        <dbReference type="ARBA" id="ARBA00049115"/>
    </source>
</evidence>
<dbReference type="PANTHER" id="PTHR43172:SF1">
    <property type="entry name" value="ADENYLOSUCCINATE LYASE"/>
    <property type="match status" value="1"/>
</dbReference>
<dbReference type="GO" id="GO:0070626">
    <property type="term" value="F:(S)-2-(5-amino-1-(5-phospho-D-ribosyl)imidazole-4-carboxamido) succinate lyase (fumarate-forming) activity"/>
    <property type="evidence" value="ECO:0007669"/>
    <property type="project" value="TreeGrafter"/>
</dbReference>
<dbReference type="UniPathway" id="UPA00075">
    <property type="reaction ID" value="UER00336"/>
</dbReference>
<dbReference type="AlphaFoldDB" id="A0A1F5AB34"/>
<organism evidence="14 15">
    <name type="scientific">Candidatus Sediminicultor quintus</name>
    <dbReference type="NCBI Taxonomy" id="1797291"/>
    <lineage>
        <taxon>Bacteria</taxon>
        <taxon>Pseudomonadati</taxon>
        <taxon>Atribacterota</taxon>
        <taxon>Candidatus Phoenicimicrobiia</taxon>
        <taxon>Candidatus Pheonicimicrobiales</taxon>
        <taxon>Candidatus Phoenicimicrobiaceae</taxon>
        <taxon>Candidatus Sediminicultor</taxon>
    </lineage>
</organism>
<dbReference type="InterPro" id="IPR020557">
    <property type="entry name" value="Fumarate_lyase_CS"/>
</dbReference>
<comment type="caution">
    <text evidence="14">The sequence shown here is derived from an EMBL/GenBank/DDBJ whole genome shotgun (WGS) entry which is preliminary data.</text>
</comment>
<dbReference type="PRINTS" id="PR00145">
    <property type="entry name" value="ARGSUCLYASE"/>
</dbReference>
<dbReference type="PRINTS" id="PR00149">
    <property type="entry name" value="FUMRATELYASE"/>
</dbReference>
<dbReference type="UniPathway" id="UPA00074">
    <property type="reaction ID" value="UER00132"/>
</dbReference>
<gene>
    <name evidence="14" type="ORF">A2V47_01155</name>
</gene>
<dbReference type="PANTHER" id="PTHR43172">
    <property type="entry name" value="ADENYLOSUCCINATE LYASE"/>
    <property type="match status" value="1"/>
</dbReference>
<accession>A0A1F5AB34</accession>
<feature type="domain" description="Adenylosuccinate lyase C-terminal" evidence="13">
    <location>
        <begin position="349"/>
        <end position="429"/>
    </location>
</feature>
<keyword evidence="6 12" id="KW-0658">Purine biosynthesis</keyword>
<evidence type="ECO:0000256" key="1">
    <source>
        <dbReference type="ARBA" id="ARBA00004706"/>
    </source>
</evidence>
<evidence type="ECO:0000256" key="12">
    <source>
        <dbReference type="RuleBase" id="RU361172"/>
    </source>
</evidence>
<dbReference type="GO" id="GO:0005829">
    <property type="term" value="C:cytosol"/>
    <property type="evidence" value="ECO:0007669"/>
    <property type="project" value="TreeGrafter"/>
</dbReference>
<evidence type="ECO:0000313" key="15">
    <source>
        <dbReference type="Proteomes" id="UP000177701"/>
    </source>
</evidence>
<proteinExistence type="inferred from homology"/>
<evidence type="ECO:0000256" key="9">
    <source>
        <dbReference type="ARBA" id="ARBA00030717"/>
    </source>
</evidence>
<dbReference type="CDD" id="cd01360">
    <property type="entry name" value="Adenylsuccinate_lyase_1"/>
    <property type="match status" value="1"/>
</dbReference>
<evidence type="ECO:0000256" key="11">
    <source>
        <dbReference type="NCBIfam" id="TIGR00928"/>
    </source>
</evidence>
<evidence type="ECO:0000256" key="6">
    <source>
        <dbReference type="ARBA" id="ARBA00022755"/>
    </source>
</evidence>
<evidence type="ECO:0000259" key="13">
    <source>
        <dbReference type="SMART" id="SM00998"/>
    </source>
</evidence>
<dbReference type="InterPro" id="IPR004769">
    <property type="entry name" value="Pur_lyase"/>
</dbReference>
<dbReference type="GO" id="GO:0004018">
    <property type="term" value="F:N6-(1,2-dicarboxyethyl)AMP AMP-lyase (fumarate-forming) activity"/>
    <property type="evidence" value="ECO:0007669"/>
    <property type="project" value="UniProtKB-UniRule"/>
</dbReference>
<dbReference type="Pfam" id="PF10397">
    <property type="entry name" value="ADSL_C"/>
    <property type="match status" value="1"/>
</dbReference>
<dbReference type="SUPFAM" id="SSF48557">
    <property type="entry name" value="L-aspartase-like"/>
    <property type="match status" value="1"/>
</dbReference>
<dbReference type="InterPro" id="IPR008948">
    <property type="entry name" value="L-Aspartase-like"/>
</dbReference>
<dbReference type="InterPro" id="IPR019468">
    <property type="entry name" value="AdenyloSucc_lyase_C"/>
</dbReference>
<comment type="pathway">
    <text evidence="2 12">Purine metabolism; AMP biosynthesis via de novo pathway; AMP from IMP: step 2/2.</text>
</comment>
<dbReference type="NCBIfam" id="TIGR00928">
    <property type="entry name" value="purB"/>
    <property type="match status" value="1"/>
</dbReference>
<dbReference type="PROSITE" id="PS00163">
    <property type="entry name" value="FUMARATE_LYASES"/>
    <property type="match status" value="1"/>
</dbReference>
<dbReference type="GO" id="GO:0006189">
    <property type="term" value="P:'de novo' IMP biosynthetic process"/>
    <property type="evidence" value="ECO:0007669"/>
    <property type="project" value="UniProtKB-UniPathway"/>
</dbReference>
<protein>
    <recommendedName>
        <fullName evidence="5 11">Adenylosuccinate lyase</fullName>
        <shortName evidence="12">ASL</shortName>
        <ecNumber evidence="4 11">4.3.2.2</ecNumber>
    </recommendedName>
    <alternativeName>
        <fullName evidence="9 12">Adenylosuccinase</fullName>
    </alternativeName>
</protein>
<evidence type="ECO:0000256" key="7">
    <source>
        <dbReference type="ARBA" id="ARBA00023239"/>
    </source>
</evidence>